<evidence type="ECO:0000256" key="10">
    <source>
        <dbReference type="ARBA" id="ARBA00049551"/>
    </source>
</evidence>
<dbReference type="EMBL" id="MW619688">
    <property type="protein sequence ID" value="UPL65840.1"/>
    <property type="molecule type" value="Genomic_DNA"/>
</dbReference>
<keyword evidence="7" id="KW-0520">NAD</keyword>
<sequence>MLLSTIFFSFLSGIMVMLSMRKHLLLTLLGMEFTMLSLFIFMFYTFCFGSSDMCFLLYFLVMLVCEGALGISIMVTLIRTHGNDLIMSLYMMSW</sequence>
<dbReference type="GO" id="GO:0008137">
    <property type="term" value="F:NADH dehydrogenase (ubiquinone) activity"/>
    <property type="evidence" value="ECO:0007669"/>
    <property type="project" value="UniProtKB-EC"/>
</dbReference>
<dbReference type="AlphaFoldDB" id="A0A8T9ZXR4"/>
<evidence type="ECO:0000313" key="12">
    <source>
        <dbReference type="EMBL" id="UPL65840.1"/>
    </source>
</evidence>
<name>A0A8T9ZXR4_9HEMI</name>
<protein>
    <recommendedName>
        <fullName evidence="3">NADH-ubiquinone oxidoreductase chain 4L</fullName>
    </recommendedName>
    <alternativeName>
        <fullName evidence="9">NADH dehydrogenase subunit 4L</fullName>
    </alternativeName>
</protein>
<evidence type="ECO:0000256" key="6">
    <source>
        <dbReference type="ARBA" id="ARBA00022989"/>
    </source>
</evidence>
<comment type="similarity">
    <text evidence="2">Belongs to the complex I subunit 4L family.</text>
</comment>
<evidence type="ECO:0000256" key="1">
    <source>
        <dbReference type="ARBA" id="ARBA00004141"/>
    </source>
</evidence>
<feature type="transmembrane region" description="Helical" evidence="11">
    <location>
        <begin position="24"/>
        <end position="44"/>
    </location>
</feature>
<comment type="catalytic activity">
    <reaction evidence="10">
        <text>a ubiquinone + NADH + 5 H(+)(in) = a ubiquinol + NAD(+) + 4 H(+)(out)</text>
        <dbReference type="Rhea" id="RHEA:29091"/>
        <dbReference type="Rhea" id="RHEA-COMP:9565"/>
        <dbReference type="Rhea" id="RHEA-COMP:9566"/>
        <dbReference type="ChEBI" id="CHEBI:15378"/>
        <dbReference type="ChEBI" id="CHEBI:16389"/>
        <dbReference type="ChEBI" id="CHEBI:17976"/>
        <dbReference type="ChEBI" id="CHEBI:57540"/>
        <dbReference type="ChEBI" id="CHEBI:57945"/>
        <dbReference type="EC" id="7.1.1.2"/>
    </reaction>
</comment>
<dbReference type="Pfam" id="PF00420">
    <property type="entry name" value="Oxidored_q2"/>
    <property type="match status" value="1"/>
</dbReference>
<keyword evidence="4 11" id="KW-0812">Transmembrane</keyword>
<evidence type="ECO:0000256" key="2">
    <source>
        <dbReference type="ARBA" id="ARBA00010519"/>
    </source>
</evidence>
<evidence type="ECO:0000256" key="5">
    <source>
        <dbReference type="ARBA" id="ARBA00022967"/>
    </source>
</evidence>
<keyword evidence="12" id="KW-0496">Mitochondrion</keyword>
<evidence type="ECO:0000256" key="11">
    <source>
        <dbReference type="SAM" id="Phobius"/>
    </source>
</evidence>
<keyword evidence="5" id="KW-1278">Translocase</keyword>
<keyword evidence="8 11" id="KW-0472">Membrane</keyword>
<evidence type="ECO:0000256" key="3">
    <source>
        <dbReference type="ARBA" id="ARBA00016612"/>
    </source>
</evidence>
<geneLocation type="mitochondrion" evidence="12"/>
<comment type="subcellular location">
    <subcellularLocation>
        <location evidence="1">Membrane</location>
        <topology evidence="1">Multi-pass membrane protein</topology>
    </subcellularLocation>
</comment>
<feature type="transmembrane region" description="Helical" evidence="11">
    <location>
        <begin position="56"/>
        <end position="78"/>
    </location>
</feature>
<dbReference type="GO" id="GO:0016020">
    <property type="term" value="C:membrane"/>
    <property type="evidence" value="ECO:0007669"/>
    <property type="project" value="UniProtKB-SubCell"/>
</dbReference>
<reference evidence="12" key="1">
    <citation type="journal article" date="2022" name="Cladistics">
        <title>Diversification of the phytophagous lineages of true bugs (Insecta: Hemiptera: Heteroptera) shortly after that of the flowering plants.</title>
        <authorList>
            <person name="Ye F."/>
            <person name="Kment P."/>
            <person name="Redei D."/>
            <person name="Luo J.Y."/>
            <person name="Wang Y.H."/>
            <person name="Kuechler S.M."/>
            <person name="Zhang W.W."/>
            <person name="Chen P.P."/>
            <person name="Wu H.Y."/>
            <person name="Wu Y.Z."/>
            <person name="Sun X.Y."/>
            <person name="Ding L."/>
            <person name="Wang Y.R."/>
            <person name="Xie Q."/>
        </authorList>
    </citation>
    <scope>NUCLEOTIDE SEQUENCE</scope>
</reference>
<organism evidence="12">
    <name type="scientific">Haedus sp</name>
    <dbReference type="NCBI Taxonomy" id="2931292"/>
    <lineage>
        <taxon>Eukaryota</taxon>
        <taxon>Metazoa</taxon>
        <taxon>Ecdysozoa</taxon>
        <taxon>Arthropoda</taxon>
        <taxon>Hexapoda</taxon>
        <taxon>Insecta</taxon>
        <taxon>Pterygota</taxon>
        <taxon>Neoptera</taxon>
        <taxon>Paraneoptera</taxon>
        <taxon>Hemiptera</taxon>
        <taxon>Heteroptera</taxon>
        <taxon>Panheteroptera</taxon>
        <taxon>Cimicomorpha</taxon>
        <taxon>Tingidae</taxon>
        <taxon>Haedus</taxon>
    </lineage>
</organism>
<keyword evidence="6 11" id="KW-1133">Transmembrane helix</keyword>
<accession>A0A8T9ZXR4</accession>
<evidence type="ECO:0000256" key="8">
    <source>
        <dbReference type="ARBA" id="ARBA00023136"/>
    </source>
</evidence>
<evidence type="ECO:0000256" key="7">
    <source>
        <dbReference type="ARBA" id="ARBA00023027"/>
    </source>
</evidence>
<evidence type="ECO:0000256" key="4">
    <source>
        <dbReference type="ARBA" id="ARBA00022692"/>
    </source>
</evidence>
<dbReference type="InterPro" id="IPR039428">
    <property type="entry name" value="NUOK/Mnh_C1-like"/>
</dbReference>
<proteinExistence type="inferred from homology"/>
<dbReference type="Gene3D" id="1.10.287.3510">
    <property type="match status" value="1"/>
</dbReference>
<evidence type="ECO:0000256" key="9">
    <source>
        <dbReference type="ARBA" id="ARBA00031586"/>
    </source>
</evidence>